<gene>
    <name evidence="10" type="ORF">SAMN05216193_12612</name>
</gene>
<dbReference type="SUPFAM" id="SSF53756">
    <property type="entry name" value="UDP-Glycosyltransferase/glycogen phosphorylase"/>
    <property type="match status" value="1"/>
</dbReference>
<dbReference type="InterPro" id="IPR012766">
    <property type="entry name" value="Trehalose_OtsA"/>
</dbReference>
<dbReference type="CDD" id="cd03788">
    <property type="entry name" value="GT20_TPS"/>
    <property type="match status" value="1"/>
</dbReference>
<evidence type="ECO:0000256" key="6">
    <source>
        <dbReference type="ARBA" id="ARBA00022676"/>
    </source>
</evidence>
<dbReference type="RefSeq" id="WP_084315186.1">
    <property type="nucleotide sequence ID" value="NZ_FNIJ01000026.1"/>
</dbReference>
<dbReference type="PANTHER" id="PTHR10788:SF106">
    <property type="entry name" value="BCDNA.GH08860"/>
    <property type="match status" value="1"/>
</dbReference>
<organism evidence="10 11">
    <name type="scientific">Pseudomonas jinjuensis</name>
    <dbReference type="NCBI Taxonomy" id="198616"/>
    <lineage>
        <taxon>Bacteria</taxon>
        <taxon>Pseudomonadati</taxon>
        <taxon>Pseudomonadota</taxon>
        <taxon>Gammaproteobacteria</taxon>
        <taxon>Pseudomonadales</taxon>
        <taxon>Pseudomonadaceae</taxon>
        <taxon>Pseudomonas</taxon>
    </lineage>
</organism>
<evidence type="ECO:0000256" key="2">
    <source>
        <dbReference type="ARBA" id="ARBA00008799"/>
    </source>
</evidence>
<evidence type="ECO:0000313" key="11">
    <source>
        <dbReference type="Proteomes" id="UP000242957"/>
    </source>
</evidence>
<dbReference type="STRING" id="198616.SAMN05216193_12612"/>
<sequence length="470" mass="52714">MPRLVVISNRVAIPDEGSAFAPGGLAVAVEATMRERSGLWFGWSGQVQDEPPALTTIERGNMRYILTDVRPHDFQEYYNGFANRVLWPILHYRLDLAEFNEADFGGYLRVNEFFAERLGPLLEADDILWVHDYHLIPLAQALRARGHANRIGFFLHIPMPPPDILTALPHHTELVRALTEYDLIGFQTENDAANFARYLTRVLGAATPDGRRYHLGPHNFRVGVFPVGVDTDGFRRLAESAAQSPCAVELQESLVGRALLVGVDRLDYSKGIVNRLDGYERLLEKYPEWHSRVTYLQIAPGSRQDIPEYAEIDAMVNAKVGHINGRFGAVSWVPLRYVSRTHQREDIAMVMRMARVGLVTPLRDGMNLVAKEFVAAQDPADPGVLILSQFAGAAAELGAALIINPHDRDALADAINTALLMPLEERQARHQEMYSVLEANHIRYWGTSFIEALTRPGRTMNWLSSRFMAG</sequence>
<keyword evidence="11" id="KW-1185">Reference proteome</keyword>
<comment type="pathway">
    <text evidence="1 9">Glycan biosynthesis; trehalose biosynthesis.</text>
</comment>
<accession>A0A1H0R1I0</accession>
<evidence type="ECO:0000256" key="7">
    <source>
        <dbReference type="ARBA" id="ARBA00022679"/>
    </source>
</evidence>
<dbReference type="EC" id="2.4.1.15" evidence="4 9"/>
<reference evidence="11" key="1">
    <citation type="submission" date="2016-10" db="EMBL/GenBank/DDBJ databases">
        <authorList>
            <person name="Varghese N."/>
            <person name="Submissions S."/>
        </authorList>
    </citation>
    <scope>NUCLEOTIDE SEQUENCE [LARGE SCALE GENOMIC DNA]</scope>
    <source>
        <strain evidence="11">JCM 21621</strain>
    </source>
</reference>
<name>A0A1H0R1I0_9PSED</name>
<keyword evidence="6 9" id="KW-0328">Glycosyltransferase</keyword>
<proteinExistence type="inferred from homology"/>
<dbReference type="GO" id="GO:0005992">
    <property type="term" value="P:trehalose biosynthetic process"/>
    <property type="evidence" value="ECO:0007669"/>
    <property type="project" value="UniProtKB-UniRule"/>
</dbReference>
<evidence type="ECO:0000256" key="5">
    <source>
        <dbReference type="ARBA" id="ARBA00018539"/>
    </source>
</evidence>
<comment type="function">
    <text evidence="9">Probably involved in the osmoprotection via the biosynthesis of trehalose. Catalyzes the transfer of glucose from UDP-alpha-D-glucose (UDP-Glc) to D-glucose 6-phosphate (Glc-6-P) to form trehalose-6-phosphate. Acts with retention of the anomeric configuration of the UDP-sugar donor.</text>
</comment>
<evidence type="ECO:0000256" key="3">
    <source>
        <dbReference type="ARBA" id="ARBA00011881"/>
    </source>
</evidence>
<dbReference type="GO" id="GO:0003825">
    <property type="term" value="F:alpha,alpha-trehalose-phosphate synthase (UDP-forming) activity"/>
    <property type="evidence" value="ECO:0007669"/>
    <property type="project" value="UniProtKB-UniRule"/>
</dbReference>
<comment type="subunit">
    <text evidence="3 9">Homotetramer.</text>
</comment>
<dbReference type="OrthoDB" id="9815690at2"/>
<dbReference type="EMBL" id="FNIJ01000026">
    <property type="protein sequence ID" value="SDP23347.1"/>
    <property type="molecule type" value="Genomic_DNA"/>
</dbReference>
<dbReference type="InterPro" id="IPR001830">
    <property type="entry name" value="Glyco_trans_20"/>
</dbReference>
<evidence type="ECO:0000256" key="8">
    <source>
        <dbReference type="ARBA" id="ARBA00048039"/>
    </source>
</evidence>
<evidence type="ECO:0000256" key="9">
    <source>
        <dbReference type="RuleBase" id="RU362045"/>
    </source>
</evidence>
<dbReference type="NCBIfam" id="TIGR02400">
    <property type="entry name" value="trehalose_OtsA"/>
    <property type="match status" value="1"/>
</dbReference>
<keyword evidence="7 9" id="KW-0808">Transferase</keyword>
<protein>
    <recommendedName>
        <fullName evidence="5 9">Trehalose-6-phosphate synthase</fullName>
        <ecNumber evidence="4 9">2.4.1.15</ecNumber>
    </recommendedName>
    <alternativeName>
        <fullName evidence="9">Osmoregulatory trehalose synthesis protein A</fullName>
    </alternativeName>
    <alternativeName>
        <fullName evidence="9">UDP-glucose-glucosephosphate glucosyltransferase</fullName>
    </alternativeName>
</protein>
<dbReference type="UniPathway" id="UPA00299"/>
<comment type="similarity">
    <text evidence="2 9">Belongs to the glycosyltransferase 20 family.</text>
</comment>
<dbReference type="AlphaFoldDB" id="A0A1H0R1I0"/>
<comment type="catalytic activity">
    <reaction evidence="8 9">
        <text>D-glucose 6-phosphate + UDP-alpha-D-glucose = alpha,alpha-trehalose 6-phosphate + UDP + H(+)</text>
        <dbReference type="Rhea" id="RHEA:18889"/>
        <dbReference type="ChEBI" id="CHEBI:15378"/>
        <dbReference type="ChEBI" id="CHEBI:58223"/>
        <dbReference type="ChEBI" id="CHEBI:58429"/>
        <dbReference type="ChEBI" id="CHEBI:58885"/>
        <dbReference type="ChEBI" id="CHEBI:61548"/>
        <dbReference type="EC" id="2.4.1.15"/>
    </reaction>
</comment>
<dbReference type="Proteomes" id="UP000242957">
    <property type="component" value="Unassembled WGS sequence"/>
</dbReference>
<evidence type="ECO:0000256" key="1">
    <source>
        <dbReference type="ARBA" id="ARBA00005199"/>
    </source>
</evidence>
<evidence type="ECO:0000256" key="4">
    <source>
        <dbReference type="ARBA" id="ARBA00012538"/>
    </source>
</evidence>
<evidence type="ECO:0000313" key="10">
    <source>
        <dbReference type="EMBL" id="SDP23347.1"/>
    </source>
</evidence>
<dbReference type="PANTHER" id="PTHR10788">
    <property type="entry name" value="TREHALOSE-6-PHOSPHATE SYNTHASE"/>
    <property type="match status" value="1"/>
</dbReference>
<dbReference type="Gene3D" id="3.40.50.2000">
    <property type="entry name" value="Glycogen Phosphorylase B"/>
    <property type="match status" value="2"/>
</dbReference>
<dbReference type="Pfam" id="PF00982">
    <property type="entry name" value="Glyco_transf_20"/>
    <property type="match status" value="1"/>
</dbReference>